<keyword evidence="5 6" id="KW-0472">Membrane</keyword>
<feature type="transmembrane region" description="Helical" evidence="7">
    <location>
        <begin position="36"/>
        <end position="55"/>
    </location>
</feature>
<evidence type="ECO:0000256" key="5">
    <source>
        <dbReference type="ARBA" id="ARBA00023136"/>
    </source>
</evidence>
<keyword evidence="3 7" id="KW-0812">Transmembrane</keyword>
<dbReference type="EMBL" id="HBEA01007350">
    <property type="protein sequence ID" value="CAD8256138.1"/>
    <property type="molecule type" value="Transcribed_RNA"/>
</dbReference>
<comment type="similarity">
    <text evidence="2 6">Belongs to the CDC50/LEM3 family.</text>
</comment>
<proteinExistence type="inferred from homology"/>
<evidence type="ECO:0000256" key="6">
    <source>
        <dbReference type="PIRNR" id="PIRNR015840"/>
    </source>
</evidence>
<accession>A0A7R9U6E4</accession>
<dbReference type="PANTHER" id="PTHR10926">
    <property type="entry name" value="CELL CYCLE CONTROL PROTEIN 50"/>
    <property type="match status" value="1"/>
</dbReference>
<dbReference type="Pfam" id="PF03381">
    <property type="entry name" value="CDC50"/>
    <property type="match status" value="1"/>
</dbReference>
<dbReference type="GO" id="GO:0005794">
    <property type="term" value="C:Golgi apparatus"/>
    <property type="evidence" value="ECO:0007669"/>
    <property type="project" value="TreeGrafter"/>
</dbReference>
<organism evidence="8">
    <name type="scientific">Pinguiococcus pyrenoidosus</name>
    <dbReference type="NCBI Taxonomy" id="172671"/>
    <lineage>
        <taxon>Eukaryota</taxon>
        <taxon>Sar</taxon>
        <taxon>Stramenopiles</taxon>
        <taxon>Ochrophyta</taxon>
        <taxon>Pinguiophyceae</taxon>
        <taxon>Pinguiochrysidales</taxon>
        <taxon>Pinguiochrysidaceae</taxon>
        <taxon>Pinguiococcus</taxon>
    </lineage>
</organism>
<keyword evidence="4 7" id="KW-1133">Transmembrane helix</keyword>
<dbReference type="AlphaFoldDB" id="A0A7R9U6E4"/>
<evidence type="ECO:0000256" key="4">
    <source>
        <dbReference type="ARBA" id="ARBA00022989"/>
    </source>
</evidence>
<comment type="subcellular location">
    <subcellularLocation>
        <location evidence="1">Membrane</location>
        <topology evidence="1">Multi-pass membrane protein</topology>
    </subcellularLocation>
</comment>
<evidence type="ECO:0000256" key="7">
    <source>
        <dbReference type="SAM" id="Phobius"/>
    </source>
</evidence>
<dbReference type="GO" id="GO:0005886">
    <property type="term" value="C:plasma membrane"/>
    <property type="evidence" value="ECO:0007669"/>
    <property type="project" value="TreeGrafter"/>
</dbReference>
<protein>
    <recommendedName>
        <fullName evidence="9">Cell cycle control protein 50A</fullName>
    </recommendedName>
</protein>
<evidence type="ECO:0000256" key="2">
    <source>
        <dbReference type="ARBA" id="ARBA00009457"/>
    </source>
</evidence>
<feature type="transmembrane region" description="Helical" evidence="7">
    <location>
        <begin position="350"/>
        <end position="371"/>
    </location>
</feature>
<reference evidence="8" key="1">
    <citation type="submission" date="2021-01" db="EMBL/GenBank/DDBJ databases">
        <authorList>
            <person name="Corre E."/>
            <person name="Pelletier E."/>
            <person name="Niang G."/>
            <person name="Scheremetjew M."/>
            <person name="Finn R."/>
            <person name="Kale V."/>
            <person name="Holt S."/>
            <person name="Cochrane G."/>
            <person name="Meng A."/>
            <person name="Brown T."/>
            <person name="Cohen L."/>
        </authorList>
    </citation>
    <scope>NUCLEOTIDE SEQUENCE</scope>
    <source>
        <strain evidence="8">CCMP2078</strain>
    </source>
</reference>
<dbReference type="InterPro" id="IPR005045">
    <property type="entry name" value="CDC50/LEM3_fam"/>
</dbReference>
<evidence type="ECO:0000256" key="3">
    <source>
        <dbReference type="ARBA" id="ARBA00022692"/>
    </source>
</evidence>
<evidence type="ECO:0000256" key="1">
    <source>
        <dbReference type="ARBA" id="ARBA00004141"/>
    </source>
</evidence>
<dbReference type="PIRSF" id="PIRSF015840">
    <property type="entry name" value="DUF284_TM_euk"/>
    <property type="match status" value="1"/>
</dbReference>
<evidence type="ECO:0000313" key="8">
    <source>
        <dbReference type="EMBL" id="CAD8256138.1"/>
    </source>
</evidence>
<dbReference type="PANTHER" id="PTHR10926:SF0">
    <property type="entry name" value="CDC50, ISOFORM A"/>
    <property type="match status" value="1"/>
</dbReference>
<name>A0A7R9U6E4_9STRA</name>
<sequence length="391" mass="44565">MSAAAGTAEEVSRRPDDTDFKQQRLKAWQPILTPRWVIGTFLVVGIIFVPVGVVLKNLSDEVVEFKCQYDGEGAGNSSSCTIEPSCKISTEQLEALGDTAPDPCYITIDVDEKMEADVFVYYELHNFYQNHRRYVKSREDAQLRGEVFTSESDLQDCLPLVEKGDTVLSPCGLIANSLFNDVITLTNSDVEMREDDISWQSDRDAKFDQPDDFISERLRNTSASDKAQACIEQLESDVPDSQVSSIGFTVFEGEDWCFFYRNEDQITYLYEIYPEVINPVEGVNNEHFIVWMRTAGLPQFRKLYGRIEEDIPKGTQLRFQIVPRFIVEEFDGKKFIVVSTTTWFGGRNPFLGIAYIVVGSICLFLSLVFFVKHTVAPRKLGDTRYLVWKDQ</sequence>
<gene>
    <name evidence="8" type="ORF">PPYR1160_LOCUS5630</name>
</gene>
<evidence type="ECO:0008006" key="9">
    <source>
        <dbReference type="Google" id="ProtNLM"/>
    </source>
</evidence>
<dbReference type="GO" id="GO:0005783">
    <property type="term" value="C:endoplasmic reticulum"/>
    <property type="evidence" value="ECO:0007669"/>
    <property type="project" value="TreeGrafter"/>
</dbReference>